<organism evidence="1 2">
    <name type="scientific">Corynebacterium urealyticum</name>
    <dbReference type="NCBI Taxonomy" id="43771"/>
    <lineage>
        <taxon>Bacteria</taxon>
        <taxon>Bacillati</taxon>
        <taxon>Actinomycetota</taxon>
        <taxon>Actinomycetes</taxon>
        <taxon>Mycobacteriales</taxon>
        <taxon>Corynebacteriaceae</taxon>
        <taxon>Corynebacterium</taxon>
    </lineage>
</organism>
<gene>
    <name evidence="1" type="ORF">DI609_07010</name>
</gene>
<dbReference type="EMBL" id="QFNY01000153">
    <property type="protein sequence ID" value="PZP00082.1"/>
    <property type="molecule type" value="Genomic_DNA"/>
</dbReference>
<evidence type="ECO:0000313" key="1">
    <source>
        <dbReference type="EMBL" id="PZP00082.1"/>
    </source>
</evidence>
<reference evidence="1 2" key="1">
    <citation type="submission" date="2017-11" db="EMBL/GenBank/DDBJ databases">
        <title>Infants hospitalized years apart are colonized by the same room-sourced microbial strains.</title>
        <authorList>
            <person name="Brooks B."/>
            <person name="Olm M.R."/>
            <person name="Firek B.A."/>
            <person name="Baker R."/>
            <person name="Thomas B.C."/>
            <person name="Morowitz M.J."/>
            <person name="Banfield J.F."/>
        </authorList>
    </citation>
    <scope>NUCLEOTIDE SEQUENCE [LARGE SCALE GENOMIC DNA]</scope>
    <source>
        <strain evidence="1">S2_012_000_R3_87</strain>
    </source>
</reference>
<comment type="caution">
    <text evidence="1">The sequence shown here is derived from an EMBL/GenBank/DDBJ whole genome shotgun (WGS) entry which is preliminary data.</text>
</comment>
<accession>A0A2W5CZ01</accession>
<sequence>MNQEETFAWVEQLLPEPLEVDTYRVGESFPEFAAASVALGGDGTAAPETVAMSLDAGRIEVGLEAEPGTEVRVEFVTVAAGHDDLAPNLVAAAATMVSQDPAVWTPQPGTVMRGLGDHVREGLSARHGLLIVPFLWEKGVPQVHEIAGDGGDGAKKADQIGADGPVSDKGFDYTHPGRLTVPAQLVMITDAELDILDRAAAEGRNGVDELQNYLVEQQVNINDLMR</sequence>
<dbReference type="AlphaFoldDB" id="A0A2W5CZ01"/>
<protein>
    <recommendedName>
        <fullName evidence="3">Suppressor of fused-like domain-containing protein</fullName>
    </recommendedName>
</protein>
<proteinExistence type="predicted"/>
<name>A0A2W5CZ01_9CORY</name>
<evidence type="ECO:0000313" key="2">
    <source>
        <dbReference type="Proteomes" id="UP000249451"/>
    </source>
</evidence>
<evidence type="ECO:0008006" key="3">
    <source>
        <dbReference type="Google" id="ProtNLM"/>
    </source>
</evidence>
<dbReference type="Proteomes" id="UP000249451">
    <property type="component" value="Unassembled WGS sequence"/>
</dbReference>